<keyword evidence="2" id="KW-1185">Reference proteome</keyword>
<dbReference type="AlphaFoldDB" id="A0ABD2CCT4"/>
<gene>
    <name evidence="1" type="ORF">V1477_008248</name>
</gene>
<dbReference type="Proteomes" id="UP001607303">
    <property type="component" value="Unassembled WGS sequence"/>
</dbReference>
<protein>
    <submittedName>
        <fullName evidence="1">Uncharacterized protein</fullName>
    </submittedName>
</protein>
<evidence type="ECO:0000313" key="1">
    <source>
        <dbReference type="EMBL" id="KAL2742759.1"/>
    </source>
</evidence>
<sequence length="75" mass="8969">MTRSIEIFHDRSLNSHKSESWLHVGRYRNPMRMIVGHLEWIRFSVGSVFKQCVEENRLGKHAVRDFALDSNEWIK</sequence>
<dbReference type="EMBL" id="JAYRBN010000056">
    <property type="protein sequence ID" value="KAL2742759.1"/>
    <property type="molecule type" value="Genomic_DNA"/>
</dbReference>
<comment type="caution">
    <text evidence="1">The sequence shown here is derived from an EMBL/GenBank/DDBJ whole genome shotgun (WGS) entry which is preliminary data.</text>
</comment>
<organism evidence="1 2">
    <name type="scientific">Vespula maculifrons</name>
    <name type="common">Eastern yellow jacket</name>
    <name type="synonym">Wasp</name>
    <dbReference type="NCBI Taxonomy" id="7453"/>
    <lineage>
        <taxon>Eukaryota</taxon>
        <taxon>Metazoa</taxon>
        <taxon>Ecdysozoa</taxon>
        <taxon>Arthropoda</taxon>
        <taxon>Hexapoda</taxon>
        <taxon>Insecta</taxon>
        <taxon>Pterygota</taxon>
        <taxon>Neoptera</taxon>
        <taxon>Endopterygota</taxon>
        <taxon>Hymenoptera</taxon>
        <taxon>Apocrita</taxon>
        <taxon>Aculeata</taxon>
        <taxon>Vespoidea</taxon>
        <taxon>Vespidae</taxon>
        <taxon>Vespinae</taxon>
        <taxon>Vespula</taxon>
    </lineage>
</organism>
<evidence type="ECO:0000313" key="2">
    <source>
        <dbReference type="Proteomes" id="UP001607303"/>
    </source>
</evidence>
<proteinExistence type="predicted"/>
<reference evidence="1 2" key="1">
    <citation type="journal article" date="2024" name="Ann. Entomol. Soc. Am.">
        <title>Genomic analyses of the southern and eastern yellowjacket wasps (Hymenoptera: Vespidae) reveal evolutionary signatures of social life.</title>
        <authorList>
            <person name="Catto M.A."/>
            <person name="Caine P.B."/>
            <person name="Orr S.E."/>
            <person name="Hunt B.G."/>
            <person name="Goodisman M.A.D."/>
        </authorList>
    </citation>
    <scope>NUCLEOTIDE SEQUENCE [LARGE SCALE GENOMIC DNA]</scope>
    <source>
        <strain evidence="1">232</strain>
        <tissue evidence="1">Head and thorax</tissue>
    </source>
</reference>
<accession>A0ABD2CCT4</accession>
<name>A0ABD2CCT4_VESMC</name>